<proteinExistence type="predicted"/>
<organism evidence="2">
    <name type="scientific">hydrothermal vent metagenome</name>
    <dbReference type="NCBI Taxonomy" id="652676"/>
    <lineage>
        <taxon>unclassified sequences</taxon>
        <taxon>metagenomes</taxon>
        <taxon>ecological metagenomes</taxon>
    </lineage>
</organism>
<gene>
    <name evidence="2" type="ORF">MNB_SV-13-2099</name>
</gene>
<sequence length="352" mass="40422">MKKIIALVLLGSYLFAGEIIEMIPYKNSEFSPSLNEKFSIKFELKKDTEVEIDIYTPDNNLIRSLHSKVLKKGKNSIEWDGKDSNGTIVPNEAYNIVVKADKEILDFRKTGGEIVKDLQSHVDKQGHISYRLSKPSRVLVRVGVENSSMLRVISNWIPKNRGKVLQRWSMRDKDNIVDISKLKYAVSVSAFTLCDYSIITNNNKKENYISYFQRNKLKCNTIPNEKQILKRGDRGISKHFYGCRIQERDPRLELKIPKAKTDKQDIPILSNGKRTLIKVTMNPEDEAILEKVKYEVSFFVDFEFSSEEELGYMPISWNFNPNGLKKGKHILTVNVSSFSGQVGVKSLEFLVE</sequence>
<dbReference type="Pfam" id="PF13860">
    <property type="entry name" value="FlgD_ig"/>
    <property type="match status" value="1"/>
</dbReference>
<dbReference type="Gene3D" id="2.60.40.4070">
    <property type="match status" value="1"/>
</dbReference>
<dbReference type="EMBL" id="FPHM01000084">
    <property type="protein sequence ID" value="SFV64280.1"/>
    <property type="molecule type" value="Genomic_DNA"/>
</dbReference>
<evidence type="ECO:0000313" key="2">
    <source>
        <dbReference type="EMBL" id="SFV64280.1"/>
    </source>
</evidence>
<dbReference type="AlphaFoldDB" id="A0A1W1CEI8"/>
<protein>
    <recommendedName>
        <fullName evidence="1">FlgD/Vpr Ig-like domain-containing protein</fullName>
    </recommendedName>
</protein>
<evidence type="ECO:0000259" key="1">
    <source>
        <dbReference type="Pfam" id="PF13860"/>
    </source>
</evidence>
<dbReference type="InterPro" id="IPR025965">
    <property type="entry name" value="FlgD/Vpr_Ig-like"/>
</dbReference>
<name>A0A1W1CEI8_9ZZZZ</name>
<reference evidence="2" key="1">
    <citation type="submission" date="2016-10" db="EMBL/GenBank/DDBJ databases">
        <authorList>
            <person name="de Groot N.N."/>
        </authorList>
    </citation>
    <scope>NUCLEOTIDE SEQUENCE</scope>
</reference>
<feature type="domain" description="FlgD/Vpr Ig-like" evidence="1">
    <location>
        <begin position="36"/>
        <end position="102"/>
    </location>
</feature>
<accession>A0A1W1CEI8</accession>